<evidence type="ECO:0000313" key="1">
    <source>
        <dbReference type="EMBL" id="MFD2235481.1"/>
    </source>
</evidence>
<proteinExistence type="predicted"/>
<dbReference type="EMBL" id="JBHUIY010000049">
    <property type="protein sequence ID" value="MFD2235481.1"/>
    <property type="molecule type" value="Genomic_DNA"/>
</dbReference>
<protein>
    <submittedName>
        <fullName evidence="1">N-acetyl sugar amidotransferase</fullName>
    </submittedName>
</protein>
<keyword evidence="2" id="KW-1185">Reference proteome</keyword>
<dbReference type="RefSeq" id="WP_377318705.1">
    <property type="nucleotide sequence ID" value="NZ_JBHUIY010000049.1"/>
</dbReference>
<dbReference type="NCBIfam" id="TIGR03573">
    <property type="entry name" value="WbuX"/>
    <property type="match status" value="1"/>
</dbReference>
<dbReference type="SUPFAM" id="SSF52402">
    <property type="entry name" value="Adenine nucleotide alpha hydrolases-like"/>
    <property type="match status" value="1"/>
</dbReference>
<organism evidence="1 2">
    <name type="scientific">Phaeospirillum tilakii</name>
    <dbReference type="NCBI Taxonomy" id="741673"/>
    <lineage>
        <taxon>Bacteria</taxon>
        <taxon>Pseudomonadati</taxon>
        <taxon>Pseudomonadota</taxon>
        <taxon>Alphaproteobacteria</taxon>
        <taxon>Rhodospirillales</taxon>
        <taxon>Rhodospirillaceae</taxon>
        <taxon>Phaeospirillum</taxon>
    </lineage>
</organism>
<reference evidence="2" key="1">
    <citation type="journal article" date="2019" name="Int. J. Syst. Evol. Microbiol.">
        <title>The Global Catalogue of Microorganisms (GCM) 10K type strain sequencing project: providing services to taxonomists for standard genome sequencing and annotation.</title>
        <authorList>
            <consortium name="The Broad Institute Genomics Platform"/>
            <consortium name="The Broad Institute Genome Sequencing Center for Infectious Disease"/>
            <person name="Wu L."/>
            <person name="Ma J."/>
        </authorList>
    </citation>
    <scope>NUCLEOTIDE SEQUENCE [LARGE SCALE GENOMIC DNA]</scope>
    <source>
        <strain evidence="2">KCTC 15012</strain>
    </source>
</reference>
<accession>A0ABW5CFF1</accession>
<dbReference type="Proteomes" id="UP001597296">
    <property type="component" value="Unassembled WGS sequence"/>
</dbReference>
<name>A0ABW5CFF1_9PROT</name>
<gene>
    <name evidence="1" type="ORF">ACFSNB_16885</name>
</gene>
<dbReference type="InterPro" id="IPR020022">
    <property type="entry name" value="N-acetyl_sugar_amidoTrfase"/>
</dbReference>
<sequence>MTDAHHHPHTVEKDGKVYMIDPNDGLLEVRHGLPPEVRFCKRCVISNQRAAPSVVTEDRAQSRKSTVGFGDDGVCFACRAVKAKREEIDWEERERKLITLLDKYRSRNGSWDVLIPGSGGKDSVYAAHILKKKYGMNPLTVTWAPHMYTDVGWRNFQSWIHNGGFDNILFTPNGRVHRKLTRLAYETLLHPFQPFVFGQRNFPARVAMERGIPLVFYGESPAEYGTAERMDLQSVRPRKLYTGNPDGELYVSGHPIDDLRRHGITREMLRPYLPISEDDADKAGLDMHYLGWFLKWIPQECYYYSVENVGFEANDQRTEGTYSKYNSIDDKLDGFHYWTGFIKFGIGRCTHEASQEIRHGHITREEGVALVHKFDGEFPNRYFKEVLAYMDMEEAEFLEIADRWRSPHLWKQTNAGWVLRHQVR</sequence>
<comment type="caution">
    <text evidence="1">The sequence shown here is derived from an EMBL/GenBank/DDBJ whole genome shotgun (WGS) entry which is preliminary data.</text>
</comment>
<evidence type="ECO:0000313" key="2">
    <source>
        <dbReference type="Proteomes" id="UP001597296"/>
    </source>
</evidence>